<dbReference type="Proteomes" id="UP000054995">
    <property type="component" value="Unassembled WGS sequence"/>
</dbReference>
<accession>A0A0V1FTU0</accession>
<gene>
    <name evidence="1" type="ORF">T4D_8571</name>
</gene>
<dbReference type="OrthoDB" id="5942005at2759"/>
<dbReference type="AlphaFoldDB" id="A0A0V1FTU0"/>
<comment type="caution">
    <text evidence="1">The sequence shown here is derived from an EMBL/GenBank/DDBJ whole genome shotgun (WGS) entry which is preliminary data.</text>
</comment>
<organism evidence="1 2">
    <name type="scientific">Trichinella pseudospiralis</name>
    <name type="common">Parasitic roundworm</name>
    <dbReference type="NCBI Taxonomy" id="6337"/>
    <lineage>
        <taxon>Eukaryota</taxon>
        <taxon>Metazoa</taxon>
        <taxon>Ecdysozoa</taxon>
        <taxon>Nematoda</taxon>
        <taxon>Enoplea</taxon>
        <taxon>Dorylaimia</taxon>
        <taxon>Trichinellida</taxon>
        <taxon>Trichinellidae</taxon>
        <taxon>Trichinella</taxon>
    </lineage>
</organism>
<reference evidence="1 2" key="1">
    <citation type="submission" date="2015-01" db="EMBL/GenBank/DDBJ databases">
        <title>Evolution of Trichinella species and genotypes.</title>
        <authorList>
            <person name="Korhonen P.K."/>
            <person name="Edoardo P."/>
            <person name="Giuseppe L.R."/>
            <person name="Gasser R.B."/>
        </authorList>
    </citation>
    <scope>NUCLEOTIDE SEQUENCE [LARGE SCALE GENOMIC DNA]</scope>
    <source>
        <strain evidence="1">ISS470</strain>
    </source>
</reference>
<name>A0A0V1FTU0_TRIPS</name>
<keyword evidence="2" id="KW-1185">Reference proteome</keyword>
<dbReference type="EMBL" id="JYDT01000031">
    <property type="protein sequence ID" value="KRY89422.1"/>
    <property type="molecule type" value="Genomic_DNA"/>
</dbReference>
<sequence>MEKPNKTPPWSVKLPSLRRGRVRASPLLFGSESPGFWILERGMPRLSAHERGEDFSHFILFFEEKKFRAETQYSWEGLLAAPILTPQGGEIFATLNFIQRRVLHCIAVATRTARPFRLNCSPSLLYYKEYRPLSFKVPGLPSQLSVEILLQGECYSLNRQRYAIFHFHASALSLFSVGQQSLNLKQEDFIKDAQIICQYNSVTQLSQLIAPVKFQYSNQMAIVIFTALESGKFRQVFKFLFWMDKCFSSITKFRSMEKVYLYNVIKYGMFENEVLSDYANFFTAKGIAWG</sequence>
<evidence type="ECO:0000313" key="2">
    <source>
        <dbReference type="Proteomes" id="UP000054995"/>
    </source>
</evidence>
<evidence type="ECO:0000313" key="1">
    <source>
        <dbReference type="EMBL" id="KRY89422.1"/>
    </source>
</evidence>
<protein>
    <submittedName>
        <fullName evidence="1">Uncharacterized protein</fullName>
    </submittedName>
</protein>
<proteinExistence type="predicted"/>